<keyword evidence="2" id="KW-0004">4Fe-4S</keyword>
<dbReference type="STRING" id="1903181.BTN85_0923"/>
<evidence type="ECO:0000313" key="8">
    <source>
        <dbReference type="EMBL" id="OKY78432.1"/>
    </source>
</evidence>
<organism evidence="8 9">
    <name type="scientific">Methanohalarchaeum thermophilum</name>
    <dbReference type="NCBI Taxonomy" id="1903181"/>
    <lineage>
        <taxon>Archaea</taxon>
        <taxon>Methanobacteriati</taxon>
        <taxon>Methanobacteriota</taxon>
        <taxon>Methanonatronarchaeia</taxon>
        <taxon>Methanonatronarchaeales</taxon>
        <taxon>Methanonatronarchaeaceae</taxon>
        <taxon>Candidatus Methanohalarchaeum</taxon>
    </lineage>
</organism>
<keyword evidence="9" id="KW-1185">Reference proteome</keyword>
<dbReference type="PANTHER" id="PTHR43255:SF1">
    <property type="entry name" value="IRON-SULFUR-BINDING OXIDOREDUCTASE FADF-RELATED"/>
    <property type="match status" value="1"/>
</dbReference>
<evidence type="ECO:0000256" key="6">
    <source>
        <dbReference type="ARBA" id="ARBA00023014"/>
    </source>
</evidence>
<dbReference type="InterPro" id="IPR004017">
    <property type="entry name" value="Cys_rich_dom"/>
</dbReference>
<reference evidence="8" key="1">
    <citation type="submission" date="2016-12" db="EMBL/GenBank/DDBJ databases">
        <title>Discovery of methanogenic haloarchaea.</title>
        <authorList>
            <person name="Sorokin D.Y."/>
            <person name="Makarova K.S."/>
            <person name="Abbas B."/>
            <person name="Ferrer M."/>
            <person name="Golyshin P.N."/>
        </authorList>
    </citation>
    <scope>NUCLEOTIDE SEQUENCE [LARGE SCALE GENOMIC DNA]</scope>
    <source>
        <strain evidence="8">HMET1</strain>
    </source>
</reference>
<keyword evidence="5" id="KW-0408">Iron</keyword>
<gene>
    <name evidence="8" type="ORF">BTN85_0923</name>
</gene>
<dbReference type="PROSITE" id="PS00198">
    <property type="entry name" value="4FE4S_FER_1"/>
    <property type="match status" value="1"/>
</dbReference>
<dbReference type="Gene3D" id="1.10.1060.10">
    <property type="entry name" value="Alpha-helical ferredoxin"/>
    <property type="match status" value="1"/>
</dbReference>
<keyword evidence="6" id="KW-0411">Iron-sulfur</keyword>
<dbReference type="PANTHER" id="PTHR43255">
    <property type="entry name" value="IRON-SULFUR-BINDING OXIDOREDUCTASE FADF-RELATED-RELATED"/>
    <property type="match status" value="1"/>
</dbReference>
<dbReference type="EMBL" id="MSDW01000001">
    <property type="protein sequence ID" value="OKY78432.1"/>
    <property type="molecule type" value="Genomic_DNA"/>
</dbReference>
<dbReference type="InterPro" id="IPR017900">
    <property type="entry name" value="4Fe4S_Fe_S_CS"/>
</dbReference>
<name>A0A1Q6DVU5_METT1</name>
<dbReference type="AlphaFoldDB" id="A0A1Q6DVU5"/>
<accession>A0A1Q6DVU5</accession>
<dbReference type="Pfam" id="PF02754">
    <property type="entry name" value="CCG"/>
    <property type="match status" value="2"/>
</dbReference>
<keyword evidence="3" id="KW-0479">Metal-binding</keyword>
<evidence type="ECO:0000256" key="4">
    <source>
        <dbReference type="ARBA" id="ARBA00023002"/>
    </source>
</evidence>
<evidence type="ECO:0000256" key="3">
    <source>
        <dbReference type="ARBA" id="ARBA00022723"/>
    </source>
</evidence>
<evidence type="ECO:0000256" key="2">
    <source>
        <dbReference type="ARBA" id="ARBA00022485"/>
    </source>
</evidence>
<dbReference type="Pfam" id="PF13183">
    <property type="entry name" value="Fer4_8"/>
    <property type="match status" value="1"/>
</dbReference>
<dbReference type="PROSITE" id="PS51379">
    <property type="entry name" value="4FE4S_FER_2"/>
    <property type="match status" value="2"/>
</dbReference>
<comment type="caution">
    <text evidence="8">The sequence shown here is derived from an EMBL/GenBank/DDBJ whole genome shotgun (WGS) entry which is preliminary data.</text>
</comment>
<evidence type="ECO:0000256" key="1">
    <source>
        <dbReference type="ARBA" id="ARBA00007097"/>
    </source>
</evidence>
<dbReference type="GO" id="GO:0005886">
    <property type="term" value="C:plasma membrane"/>
    <property type="evidence" value="ECO:0007669"/>
    <property type="project" value="TreeGrafter"/>
</dbReference>
<feature type="domain" description="4Fe-4S ferredoxin-type" evidence="7">
    <location>
        <begin position="90"/>
        <end position="119"/>
    </location>
</feature>
<comment type="similarity">
    <text evidence="1">Belongs to the HdrC family.</text>
</comment>
<dbReference type="Proteomes" id="UP000185744">
    <property type="component" value="Unassembled WGS sequence"/>
</dbReference>
<sequence>MSKNKDSNSNGKNEKDLDVFRALQPKQLAELDACTRCGECEEWCPTADATDDMEVAPRSKILRWRDYVNRKHSLKSKIFGEKEITEEELEEFKKDLYTCTTCGTCEEVCPVDIHTVPLWMSMRQNLVLQDVGPYERQDAFLKLIDKLRNPYQEDPEERVNWIPDDVEIQDEAEYGYYIGCTASLRQRKVALASMRILNYLDVPFTILGDEEECCGSVLWVTGQVRSGSKEERIVEELARNNVKKFEEKGVKKVLHSCAGCYRTAKVFWPRVVDREIGFENYHIAELLADKIRNDEIEWKKELDYELTYHDPCHLRGEFLEVFEDPRYVLENIPGIHFTEMDRNREMARCCGAGGGVKAGLPDVALGSATNRCEDALDKDAEILSSACPFCKTNMSDARDELVNQGELDEDELMVEDLVILVAEALDLDIELEEE</sequence>
<dbReference type="InterPro" id="IPR051460">
    <property type="entry name" value="HdrC_iron-sulfur_subunit"/>
</dbReference>
<dbReference type="InterPro" id="IPR017896">
    <property type="entry name" value="4Fe4S_Fe-S-bd"/>
</dbReference>
<evidence type="ECO:0000256" key="5">
    <source>
        <dbReference type="ARBA" id="ARBA00023004"/>
    </source>
</evidence>
<evidence type="ECO:0000259" key="7">
    <source>
        <dbReference type="PROSITE" id="PS51379"/>
    </source>
</evidence>
<dbReference type="GO" id="GO:0051539">
    <property type="term" value="F:4 iron, 4 sulfur cluster binding"/>
    <property type="evidence" value="ECO:0007669"/>
    <property type="project" value="UniProtKB-KW"/>
</dbReference>
<feature type="domain" description="4Fe-4S ferredoxin-type" evidence="7">
    <location>
        <begin position="25"/>
        <end position="56"/>
    </location>
</feature>
<dbReference type="GO" id="GO:0046872">
    <property type="term" value="F:metal ion binding"/>
    <property type="evidence" value="ECO:0007669"/>
    <property type="project" value="UniProtKB-KW"/>
</dbReference>
<dbReference type="FunCoup" id="A0A1Q6DVU5">
    <property type="interactions" value="38"/>
</dbReference>
<protein>
    <submittedName>
        <fullName evidence="8">Fe-S oxidoreductase subunit, GlpC family</fullName>
    </submittedName>
</protein>
<evidence type="ECO:0000313" key="9">
    <source>
        <dbReference type="Proteomes" id="UP000185744"/>
    </source>
</evidence>
<proteinExistence type="inferred from homology"/>
<keyword evidence="4" id="KW-0560">Oxidoreductase</keyword>
<dbReference type="GO" id="GO:0016491">
    <property type="term" value="F:oxidoreductase activity"/>
    <property type="evidence" value="ECO:0007669"/>
    <property type="project" value="UniProtKB-KW"/>
</dbReference>
<dbReference type="InParanoid" id="A0A1Q6DVU5"/>
<dbReference type="InterPro" id="IPR009051">
    <property type="entry name" value="Helical_ferredxn"/>
</dbReference>
<dbReference type="SUPFAM" id="SSF46548">
    <property type="entry name" value="alpha-helical ferredoxin"/>
    <property type="match status" value="1"/>
</dbReference>